<proteinExistence type="predicted"/>
<feature type="transmembrane region" description="Helical" evidence="1">
    <location>
        <begin position="189"/>
        <end position="220"/>
    </location>
</feature>
<protein>
    <submittedName>
        <fullName evidence="2">Uncharacterized protein</fullName>
    </submittedName>
</protein>
<dbReference type="EMBL" id="JAZHXJ010001116">
    <property type="protein sequence ID" value="KAL1845382.1"/>
    <property type="molecule type" value="Genomic_DNA"/>
</dbReference>
<keyword evidence="1" id="KW-0812">Transmembrane</keyword>
<evidence type="ECO:0000256" key="1">
    <source>
        <dbReference type="SAM" id="Phobius"/>
    </source>
</evidence>
<organism evidence="2 3">
    <name type="scientific">Phialemonium thermophilum</name>
    <dbReference type="NCBI Taxonomy" id="223376"/>
    <lineage>
        <taxon>Eukaryota</taxon>
        <taxon>Fungi</taxon>
        <taxon>Dikarya</taxon>
        <taxon>Ascomycota</taxon>
        <taxon>Pezizomycotina</taxon>
        <taxon>Sordariomycetes</taxon>
        <taxon>Sordariomycetidae</taxon>
        <taxon>Cephalothecales</taxon>
        <taxon>Cephalothecaceae</taxon>
        <taxon>Phialemonium</taxon>
    </lineage>
</organism>
<dbReference type="Proteomes" id="UP001586593">
    <property type="component" value="Unassembled WGS sequence"/>
</dbReference>
<keyword evidence="3" id="KW-1185">Reference proteome</keyword>
<gene>
    <name evidence="2" type="ORF">VTK73DRAFT_597</name>
</gene>
<evidence type="ECO:0000313" key="2">
    <source>
        <dbReference type="EMBL" id="KAL1845382.1"/>
    </source>
</evidence>
<sequence>MVGHCPVFYNLLIRRPFIAWLAQMEIGAKVPRVMVKVNQPDARLLAGGYTSRPCLSPSTASPGSSAVLHDLIDPNAGMLHDKSFVSAGGLIGRTRRPDRGFGRMSHRPGPPVLQPPHYARGPFGARPPKSTAHYLLSASSFPVSPLVGLGSFLVPPPPRFCQDDNAKQSAALYSCISNPSFSPPLLPGIWFRAVASCLCGFPLPVYLLISTVLAVGVVGLSPKVSTMLR</sequence>
<keyword evidence="1" id="KW-0472">Membrane</keyword>
<name>A0ABR3VUN4_9PEZI</name>
<accession>A0ABR3VUN4</accession>
<keyword evidence="1" id="KW-1133">Transmembrane helix</keyword>
<evidence type="ECO:0000313" key="3">
    <source>
        <dbReference type="Proteomes" id="UP001586593"/>
    </source>
</evidence>
<comment type="caution">
    <text evidence="2">The sequence shown here is derived from an EMBL/GenBank/DDBJ whole genome shotgun (WGS) entry which is preliminary data.</text>
</comment>
<reference evidence="2 3" key="1">
    <citation type="journal article" date="2024" name="Commun. Biol.">
        <title>Comparative genomic analysis of thermophilic fungi reveals convergent evolutionary adaptations and gene losses.</title>
        <authorList>
            <person name="Steindorff A.S."/>
            <person name="Aguilar-Pontes M.V."/>
            <person name="Robinson A.J."/>
            <person name="Andreopoulos B."/>
            <person name="LaButti K."/>
            <person name="Kuo A."/>
            <person name="Mondo S."/>
            <person name="Riley R."/>
            <person name="Otillar R."/>
            <person name="Haridas S."/>
            <person name="Lipzen A."/>
            <person name="Grimwood J."/>
            <person name="Schmutz J."/>
            <person name="Clum A."/>
            <person name="Reid I.D."/>
            <person name="Moisan M.C."/>
            <person name="Butler G."/>
            <person name="Nguyen T.T.M."/>
            <person name="Dewar K."/>
            <person name="Conant G."/>
            <person name="Drula E."/>
            <person name="Henrissat B."/>
            <person name="Hansel C."/>
            <person name="Singer S."/>
            <person name="Hutchinson M.I."/>
            <person name="de Vries R.P."/>
            <person name="Natvig D.O."/>
            <person name="Powell A.J."/>
            <person name="Tsang A."/>
            <person name="Grigoriev I.V."/>
        </authorList>
    </citation>
    <scope>NUCLEOTIDE SEQUENCE [LARGE SCALE GENOMIC DNA]</scope>
    <source>
        <strain evidence="2 3">ATCC 24622</strain>
    </source>
</reference>